<keyword evidence="8" id="KW-1185">Reference proteome</keyword>
<evidence type="ECO:0000259" key="6">
    <source>
        <dbReference type="Pfam" id="PF17806"/>
    </source>
</evidence>
<dbReference type="InterPro" id="IPR036188">
    <property type="entry name" value="FAD/NAD-bd_sf"/>
</dbReference>
<protein>
    <submittedName>
        <fullName evidence="7">2Fe-2S iron-sulfur cluster-binding protein</fullName>
    </submittedName>
</protein>
<keyword evidence="2" id="KW-0560">Oxidoreductase</keyword>
<dbReference type="Proteomes" id="UP001205906">
    <property type="component" value="Unassembled WGS sequence"/>
</dbReference>
<feature type="domain" description="Aminomethyltransferase C-terminal" evidence="5">
    <location>
        <begin position="846"/>
        <end position="925"/>
    </location>
</feature>
<dbReference type="Gene3D" id="1.10.10.1100">
    <property type="entry name" value="BFD-like [2Fe-2S]-binding domain"/>
    <property type="match status" value="1"/>
</dbReference>
<dbReference type="Pfam" id="PF17806">
    <property type="entry name" value="SO_alpha_A3"/>
    <property type="match status" value="1"/>
</dbReference>
<dbReference type="EMBL" id="JAMXQS010000007">
    <property type="protein sequence ID" value="MCO6051001.1"/>
    <property type="molecule type" value="Genomic_DNA"/>
</dbReference>
<feature type="domain" description="SoxA A3" evidence="6">
    <location>
        <begin position="457"/>
        <end position="542"/>
    </location>
</feature>
<dbReference type="Pfam" id="PF08669">
    <property type="entry name" value="GCV_T_C"/>
    <property type="match status" value="1"/>
</dbReference>
<dbReference type="SUPFAM" id="SSF51905">
    <property type="entry name" value="FAD/NAD(P)-binding domain"/>
    <property type="match status" value="1"/>
</dbReference>
<evidence type="ECO:0000313" key="7">
    <source>
        <dbReference type="EMBL" id="MCO6051001.1"/>
    </source>
</evidence>
<dbReference type="InterPro" id="IPR041854">
    <property type="entry name" value="BFD-like_2Fe2S-bd_dom_sf"/>
</dbReference>
<reference evidence="7 8" key="1">
    <citation type="submission" date="2022-06" db="EMBL/GenBank/DDBJ databases">
        <title>Mesorhizobium sp. strain RP14 Genome sequencing and assembly.</title>
        <authorList>
            <person name="Kim I."/>
        </authorList>
    </citation>
    <scope>NUCLEOTIDE SEQUENCE [LARGE SCALE GENOMIC DNA]</scope>
    <source>
        <strain evidence="8">RP14(2022)</strain>
    </source>
</reference>
<dbReference type="InterPro" id="IPR029043">
    <property type="entry name" value="GcvT/YgfZ_C"/>
</dbReference>
<dbReference type="PRINTS" id="PR00368">
    <property type="entry name" value="FADPNR"/>
</dbReference>
<dbReference type="SUPFAM" id="SSF103025">
    <property type="entry name" value="Folate-binding domain"/>
    <property type="match status" value="1"/>
</dbReference>
<dbReference type="InterPro" id="IPR028896">
    <property type="entry name" value="GcvT/YgfZ/DmdA"/>
</dbReference>
<name>A0ABT1C9Z6_9HYPH</name>
<evidence type="ECO:0000259" key="5">
    <source>
        <dbReference type="Pfam" id="PF08669"/>
    </source>
</evidence>
<dbReference type="RefSeq" id="WP_252820159.1">
    <property type="nucleotide sequence ID" value="NZ_JAMXQS010000007.1"/>
</dbReference>
<comment type="similarity">
    <text evidence="1">Belongs to the GcvT family.</text>
</comment>
<dbReference type="Pfam" id="PF07992">
    <property type="entry name" value="Pyr_redox_2"/>
    <property type="match status" value="1"/>
</dbReference>
<dbReference type="Pfam" id="PF01571">
    <property type="entry name" value="GCV_T"/>
    <property type="match status" value="1"/>
</dbReference>
<comment type="caution">
    <text evidence="7">The sequence shown here is derived from an EMBL/GenBank/DDBJ whole genome shotgun (WGS) entry which is preliminary data.</text>
</comment>
<evidence type="ECO:0000259" key="4">
    <source>
        <dbReference type="Pfam" id="PF07992"/>
    </source>
</evidence>
<dbReference type="PANTHER" id="PTHR43757:SF2">
    <property type="entry name" value="AMINOMETHYLTRANSFERASE, MITOCHONDRIAL"/>
    <property type="match status" value="1"/>
</dbReference>
<evidence type="ECO:0000313" key="8">
    <source>
        <dbReference type="Proteomes" id="UP001205906"/>
    </source>
</evidence>
<dbReference type="InterPro" id="IPR041117">
    <property type="entry name" value="SoxA_A3"/>
</dbReference>
<dbReference type="InterPro" id="IPR027266">
    <property type="entry name" value="TrmE/GcvT-like"/>
</dbReference>
<dbReference type="PRINTS" id="PR00469">
    <property type="entry name" value="PNDRDTASEII"/>
</dbReference>
<dbReference type="PANTHER" id="PTHR43757">
    <property type="entry name" value="AMINOMETHYLTRANSFERASE"/>
    <property type="match status" value="1"/>
</dbReference>
<dbReference type="Pfam" id="PF13510">
    <property type="entry name" value="Fer2_4"/>
    <property type="match status" value="1"/>
</dbReference>
<dbReference type="Gene3D" id="3.50.50.60">
    <property type="entry name" value="FAD/NAD(P)-binding domain"/>
    <property type="match status" value="1"/>
</dbReference>
<dbReference type="InterPro" id="IPR042204">
    <property type="entry name" value="2Fe-2S-bd_N"/>
</dbReference>
<evidence type="ECO:0000256" key="2">
    <source>
        <dbReference type="ARBA" id="ARBA00023002"/>
    </source>
</evidence>
<dbReference type="Gene3D" id="3.10.20.440">
    <property type="entry name" value="2Fe-2S iron-sulphur cluster binding domain, sarcosine oxidase, alpha subunit, N-terminal domain"/>
    <property type="match status" value="1"/>
</dbReference>
<proteinExistence type="inferred from homology"/>
<dbReference type="InterPro" id="IPR006222">
    <property type="entry name" value="GCVT_N"/>
</dbReference>
<feature type="domain" description="FAD/NAD(P)-binding" evidence="4">
    <location>
        <begin position="164"/>
        <end position="401"/>
    </location>
</feature>
<dbReference type="Gene3D" id="3.30.1360.120">
    <property type="entry name" value="Probable tRNA modification gtpase trme, domain 1"/>
    <property type="match status" value="1"/>
</dbReference>
<dbReference type="SUPFAM" id="SSF101790">
    <property type="entry name" value="Aminomethyltransferase beta-barrel domain"/>
    <property type="match status" value="1"/>
</dbReference>
<feature type="domain" description="GCVT N-terminal" evidence="3">
    <location>
        <begin position="557"/>
        <end position="818"/>
    </location>
</feature>
<organism evidence="7 8">
    <name type="scientific">Mesorhizobium liriopis</name>
    <dbReference type="NCBI Taxonomy" id="2953882"/>
    <lineage>
        <taxon>Bacteria</taxon>
        <taxon>Pseudomonadati</taxon>
        <taxon>Pseudomonadota</taxon>
        <taxon>Alphaproteobacteria</taxon>
        <taxon>Hyphomicrobiales</taxon>
        <taxon>Phyllobacteriaceae</taxon>
        <taxon>Mesorhizobium</taxon>
    </lineage>
</organism>
<accession>A0ABT1C9Z6</accession>
<gene>
    <name evidence="7" type="ORF">NGM99_14555</name>
</gene>
<dbReference type="InterPro" id="IPR013977">
    <property type="entry name" value="GcvT_C"/>
</dbReference>
<evidence type="ECO:0000256" key="1">
    <source>
        <dbReference type="ARBA" id="ARBA00008609"/>
    </source>
</evidence>
<sequence>MTSRRLGEIGPLSFSFDGKPYRGRDGDTLASALLANGVRLVGRSFKYHRPRGVWGFGAEEPNALFDVTENGKTTPNLRGTTELLRDGMALRSVNAAPTAASDRYGALDRLARFLPAGFYYKTFLWPDWHRFEPSIRNMAGLGRLDGAHQPAAEVATVSAQCDRLVIGAGPAGLTAARAAAGLGSVMLVDDRVLPGGSLLWCEAEVEGRAGPDWARSITDDLQAGGHTVLSRATAYGIYDHNLVAIWERRENLPDRVWRVRAKEIVVATGAIERPLVFADNDRPGVMSAEAGLYYLKRHDVLVGERVAVFTNNDSAYRTAGELARAGARVILADTRRQAGVVAPEGVELRMGASVEAVYGARGVEAVSMDKRRREADAVLVSGGFTPTVHLFCQNKGKLHYDEKLGALVPREPVEGMRVVGAANGAFGLDAALSDGAGEEALGETYGIAPLWPKSSGKSRQWIDFQNDVTLKDVELAARENFRSVEHLKRYTTLGMATDQGKTSNMNGLAAMAAITGQGIEATGTTTYRPPFTPVPLTAIAGRRRGELFNPVRRLPLEARHRAAGATFREYGGWLRPAWFGEGTKDEAVRREAERARETVAILDGSPLGKIEVMGPDAGRLADFNSYNTLSTLKPCRIRYGFMLTESGVVYDDGVSLKVADDHYLVSCSSGHVAGVYARLEEWRQDGFDPGRVFVHNATPQWATLTASGPRAKALVEALSLGVDLSDEALPHMAFAQGRFGAVPARVARVSFTGDRSYEISVPSRAAGALLDAMLEAGRPLDAGLMGSEALLLLRAEKGYLIAGKDTDGTTMPHDLGVSGPRSKRKDEFMGKRSLFTEEAERENRQQFVGLEAETLLPTGAHGVERVSEKRRSIGFVTSSYQSPTLKRPIALGLIERGLSRVGEEIELVHLGQTFRARISTPCAFDPEGVRLNA</sequence>
<dbReference type="InterPro" id="IPR023753">
    <property type="entry name" value="FAD/NAD-binding_dom"/>
</dbReference>
<evidence type="ECO:0000259" key="3">
    <source>
        <dbReference type="Pfam" id="PF01571"/>
    </source>
</evidence>